<dbReference type="SFLD" id="SFLDS00003">
    <property type="entry name" value="Haloacid_Dehalogenase"/>
    <property type="match status" value="1"/>
</dbReference>
<dbReference type="NCBIfam" id="TIGR01484">
    <property type="entry name" value="HAD-SF-IIB"/>
    <property type="match status" value="1"/>
</dbReference>
<accession>A0ABU3F6P7</accession>
<dbReference type="PANTHER" id="PTHR10000">
    <property type="entry name" value="PHOSPHOSERINE PHOSPHATASE"/>
    <property type="match status" value="1"/>
</dbReference>
<dbReference type="InterPro" id="IPR023214">
    <property type="entry name" value="HAD_sf"/>
</dbReference>
<evidence type="ECO:0000313" key="2">
    <source>
        <dbReference type="Proteomes" id="UP001252875"/>
    </source>
</evidence>
<dbReference type="RefSeq" id="WP_311823455.1">
    <property type="nucleotide sequence ID" value="NZ_JARPYF010000015.1"/>
</dbReference>
<dbReference type="SFLD" id="SFLDG01144">
    <property type="entry name" value="C2.B.4:_PGP_Like"/>
    <property type="match status" value="1"/>
</dbReference>
<dbReference type="NCBIfam" id="TIGR00099">
    <property type="entry name" value="Cof-subfamily"/>
    <property type="match status" value="1"/>
</dbReference>
<dbReference type="EMBL" id="JARPYI010000014">
    <property type="protein sequence ID" value="MDT2601846.1"/>
    <property type="molecule type" value="Genomic_DNA"/>
</dbReference>
<evidence type="ECO:0000313" key="1">
    <source>
        <dbReference type="EMBL" id="MDT2601846.1"/>
    </source>
</evidence>
<dbReference type="InterPro" id="IPR006379">
    <property type="entry name" value="HAD-SF_hydro_IIB"/>
</dbReference>
<dbReference type="Pfam" id="PF08282">
    <property type="entry name" value="Hydrolase_3"/>
    <property type="match status" value="1"/>
</dbReference>
<dbReference type="PANTHER" id="PTHR10000:SF53">
    <property type="entry name" value="5-AMINO-6-(5-PHOSPHO-D-RIBITYLAMINO)URACIL PHOSPHATASE YBJI-RELATED"/>
    <property type="match status" value="1"/>
</dbReference>
<name>A0ABU3F6P7_9ENTE</name>
<sequence length="269" mass="30017">MTIKMIAVDMDGTFLDDQKEYNRERFEKLFRQLQEKGIKFVVASGNQYFQLKSFFPELHTEMSFVSENGANIIVEGEDYYNARLSMAKVLKALAGINALEPTAVVLCGKKRAYVSKEMPEEVFNSVSFYYPSIKRLEKLEDITEENDEIFKFALSFPNVGIEAKLAALTDVLEGEMIPVSSGHGDIDLIIPGVHKANGLAKLSTEWKIDPAEIAAFGDSGNDIEMLAYVGASYAMENAQEKVKQASKEIIGSNNQESVLEMMELLLKAQ</sequence>
<gene>
    <name evidence="1" type="ORF">P7D85_18865</name>
</gene>
<dbReference type="GO" id="GO:0016787">
    <property type="term" value="F:hydrolase activity"/>
    <property type="evidence" value="ECO:0007669"/>
    <property type="project" value="UniProtKB-KW"/>
</dbReference>
<dbReference type="InterPro" id="IPR036412">
    <property type="entry name" value="HAD-like_sf"/>
</dbReference>
<dbReference type="CDD" id="cd07518">
    <property type="entry name" value="HAD_YbiV-Like"/>
    <property type="match status" value="1"/>
</dbReference>
<dbReference type="SFLD" id="SFLDG01140">
    <property type="entry name" value="C2.B:_Phosphomannomutase_and_P"/>
    <property type="match status" value="1"/>
</dbReference>
<dbReference type="Gene3D" id="3.30.1240.10">
    <property type="match status" value="1"/>
</dbReference>
<dbReference type="InterPro" id="IPR000150">
    <property type="entry name" value="Cof"/>
</dbReference>
<organism evidence="1 2">
    <name type="scientific">Enterococcus hulanensis</name>
    <dbReference type="NCBI Taxonomy" id="2559929"/>
    <lineage>
        <taxon>Bacteria</taxon>
        <taxon>Bacillati</taxon>
        <taxon>Bacillota</taxon>
        <taxon>Bacilli</taxon>
        <taxon>Lactobacillales</taxon>
        <taxon>Enterococcaceae</taxon>
        <taxon>Enterococcus</taxon>
    </lineage>
</organism>
<dbReference type="Proteomes" id="UP001252875">
    <property type="component" value="Unassembled WGS sequence"/>
</dbReference>
<protein>
    <submittedName>
        <fullName evidence="1">Cof-type HAD-IIB family hydrolase</fullName>
    </submittedName>
</protein>
<keyword evidence="1" id="KW-0378">Hydrolase</keyword>
<dbReference type="PROSITE" id="PS01229">
    <property type="entry name" value="COF_2"/>
    <property type="match status" value="1"/>
</dbReference>
<reference evidence="1 2" key="1">
    <citation type="submission" date="2023-03" db="EMBL/GenBank/DDBJ databases">
        <authorList>
            <person name="Shen W."/>
            <person name="Cai J."/>
        </authorList>
    </citation>
    <scope>NUCLEOTIDE SEQUENCE [LARGE SCALE GENOMIC DNA]</scope>
    <source>
        <strain evidence="1 2">D6-4</strain>
    </source>
</reference>
<keyword evidence="2" id="KW-1185">Reference proteome</keyword>
<comment type="caution">
    <text evidence="1">The sequence shown here is derived from an EMBL/GenBank/DDBJ whole genome shotgun (WGS) entry which is preliminary data.</text>
</comment>
<dbReference type="SUPFAM" id="SSF56784">
    <property type="entry name" value="HAD-like"/>
    <property type="match status" value="1"/>
</dbReference>
<dbReference type="Gene3D" id="3.40.50.1000">
    <property type="entry name" value="HAD superfamily/HAD-like"/>
    <property type="match status" value="1"/>
</dbReference>
<proteinExistence type="predicted"/>